<name>A0AA88D2Y7_FICCA</name>
<dbReference type="AlphaFoldDB" id="A0AA88D2Y7"/>
<dbReference type="Proteomes" id="UP001187192">
    <property type="component" value="Unassembled WGS sequence"/>
</dbReference>
<dbReference type="EMBL" id="BTGU01000011">
    <property type="protein sequence ID" value="GMN40646.1"/>
    <property type="molecule type" value="Genomic_DNA"/>
</dbReference>
<reference evidence="1" key="1">
    <citation type="submission" date="2023-07" db="EMBL/GenBank/DDBJ databases">
        <title>draft genome sequence of fig (Ficus carica).</title>
        <authorList>
            <person name="Takahashi T."/>
            <person name="Nishimura K."/>
        </authorList>
    </citation>
    <scope>NUCLEOTIDE SEQUENCE</scope>
</reference>
<gene>
    <name evidence="1" type="ORF">TIFTF001_009875</name>
</gene>
<keyword evidence="2" id="KW-1185">Reference proteome</keyword>
<sequence length="56" mass="6113">MDWDEIELSEHPMVVRLLVVVEGWSGAKMESSSSGGPSFEAILENDPLKVEACHGL</sequence>
<proteinExistence type="predicted"/>
<organism evidence="1 2">
    <name type="scientific">Ficus carica</name>
    <name type="common">Common fig</name>
    <dbReference type="NCBI Taxonomy" id="3494"/>
    <lineage>
        <taxon>Eukaryota</taxon>
        <taxon>Viridiplantae</taxon>
        <taxon>Streptophyta</taxon>
        <taxon>Embryophyta</taxon>
        <taxon>Tracheophyta</taxon>
        <taxon>Spermatophyta</taxon>
        <taxon>Magnoliopsida</taxon>
        <taxon>eudicotyledons</taxon>
        <taxon>Gunneridae</taxon>
        <taxon>Pentapetalae</taxon>
        <taxon>rosids</taxon>
        <taxon>fabids</taxon>
        <taxon>Rosales</taxon>
        <taxon>Moraceae</taxon>
        <taxon>Ficeae</taxon>
        <taxon>Ficus</taxon>
    </lineage>
</organism>
<protein>
    <submittedName>
        <fullName evidence="1">Uncharacterized protein</fullName>
    </submittedName>
</protein>
<evidence type="ECO:0000313" key="2">
    <source>
        <dbReference type="Proteomes" id="UP001187192"/>
    </source>
</evidence>
<comment type="caution">
    <text evidence="1">The sequence shown here is derived from an EMBL/GenBank/DDBJ whole genome shotgun (WGS) entry which is preliminary data.</text>
</comment>
<accession>A0AA88D2Y7</accession>
<evidence type="ECO:0000313" key="1">
    <source>
        <dbReference type="EMBL" id="GMN40646.1"/>
    </source>
</evidence>